<comment type="caution">
    <text evidence="2">The sequence shown here is derived from an EMBL/GenBank/DDBJ whole genome shotgun (WGS) entry which is preliminary data.</text>
</comment>
<accession>A0A553HVY9</accession>
<evidence type="ECO:0000256" key="1">
    <source>
        <dbReference type="SAM" id="MobiDB-lite"/>
    </source>
</evidence>
<gene>
    <name evidence="2" type="ORF">FHL15_006964</name>
</gene>
<evidence type="ECO:0000313" key="3">
    <source>
        <dbReference type="Proteomes" id="UP000319160"/>
    </source>
</evidence>
<feature type="region of interest" description="Disordered" evidence="1">
    <location>
        <begin position="126"/>
        <end position="150"/>
    </location>
</feature>
<name>A0A553HVY9_9PEZI</name>
<dbReference type="AlphaFoldDB" id="A0A553HVY9"/>
<sequence length="276" mass="31775">MSSSMEKNSAELDAIKKTWEDEQERFVTEIRNGFHLLTLLEQHHLARKKQLLSRELEIKEAMAQETLPRTLNSVEQRNEVHLPAFYCWSKSQAKVSVWIDEAPQGFIDPDVSSFYYPTIFGNSHAQASTTSAPPADTGAAPVPSRGSSPIRDTIICAPISENSIPKGFRGMLLQEGSRTSRKTPLRPILHHIKFTKKPNIDFKEVERRNLWVFECRVWFKVRYQWCYLTMKCPVHSVCPVFSKNPMWGNRAANHLRECGVPFEDEYDMLCNYARIA</sequence>
<dbReference type="EMBL" id="VFLP01000039">
    <property type="protein sequence ID" value="TRX92097.1"/>
    <property type="molecule type" value="Genomic_DNA"/>
</dbReference>
<keyword evidence="3" id="KW-1185">Reference proteome</keyword>
<proteinExistence type="predicted"/>
<protein>
    <submittedName>
        <fullName evidence="2">Uncharacterized protein</fullName>
    </submittedName>
</protein>
<organism evidence="2 3">
    <name type="scientific">Xylaria flabelliformis</name>
    <dbReference type="NCBI Taxonomy" id="2512241"/>
    <lineage>
        <taxon>Eukaryota</taxon>
        <taxon>Fungi</taxon>
        <taxon>Dikarya</taxon>
        <taxon>Ascomycota</taxon>
        <taxon>Pezizomycotina</taxon>
        <taxon>Sordariomycetes</taxon>
        <taxon>Xylariomycetidae</taxon>
        <taxon>Xylariales</taxon>
        <taxon>Xylariaceae</taxon>
        <taxon>Xylaria</taxon>
    </lineage>
</organism>
<dbReference type="Proteomes" id="UP000319160">
    <property type="component" value="Unassembled WGS sequence"/>
</dbReference>
<reference evidence="3" key="1">
    <citation type="submission" date="2019-06" db="EMBL/GenBank/DDBJ databases">
        <title>Draft genome sequence of the griseofulvin-producing fungus Xylaria cubensis strain G536.</title>
        <authorList>
            <person name="Mead M.E."/>
            <person name="Raja H.A."/>
            <person name="Steenwyk J.L."/>
            <person name="Knowles S.L."/>
            <person name="Oberlies N.H."/>
            <person name="Rokas A."/>
        </authorList>
    </citation>
    <scope>NUCLEOTIDE SEQUENCE [LARGE SCALE GENOMIC DNA]</scope>
    <source>
        <strain evidence="3">G536</strain>
    </source>
</reference>
<dbReference type="OrthoDB" id="4712560at2759"/>
<evidence type="ECO:0000313" key="2">
    <source>
        <dbReference type="EMBL" id="TRX92097.1"/>
    </source>
</evidence>